<reference evidence="11" key="1">
    <citation type="submission" date="2022-07" db="EMBL/GenBank/DDBJ databases">
        <title>Description and genome-wide analysis of Profundicola chukchiensis gen. nov., sp. nov., marine bacteria isolated from bottom sediments of the Chukchi Sea.</title>
        <authorList>
            <person name="Romanenko L."/>
            <person name="Otstavnykh N."/>
            <person name="Kurilenko V."/>
            <person name="Eremeev V."/>
            <person name="Velansky P."/>
            <person name="Mikhailov V."/>
            <person name="Isaeva M."/>
        </authorList>
    </citation>
    <scope>NUCLEOTIDE SEQUENCE</scope>
    <source>
        <strain evidence="11">KMM 9713</strain>
    </source>
</reference>
<comment type="caution">
    <text evidence="11">The sequence shown here is derived from an EMBL/GenBank/DDBJ whole genome shotgun (WGS) entry which is preliminary data.</text>
</comment>
<dbReference type="Gene3D" id="3.60.20.10">
    <property type="entry name" value="Glutamine Phosphoribosylpyrophosphate, subunit 1, domain 1"/>
    <property type="match status" value="1"/>
</dbReference>
<dbReference type="HAMAP" id="MF_00164">
    <property type="entry name" value="GlmS"/>
    <property type="match status" value="1"/>
</dbReference>
<keyword evidence="4 8" id="KW-0032">Aminotransferase</keyword>
<dbReference type="EC" id="2.6.1.16" evidence="2 8"/>
<feature type="active site" description="For Fru-6P isomerization activity" evidence="8">
    <location>
        <position position="607"/>
    </location>
</feature>
<feature type="initiator methionine" description="Removed" evidence="8">
    <location>
        <position position="1"/>
    </location>
</feature>
<dbReference type="PROSITE" id="PS51278">
    <property type="entry name" value="GATASE_TYPE_2"/>
    <property type="match status" value="1"/>
</dbReference>
<feature type="domain" description="SIS" evidence="10">
    <location>
        <begin position="289"/>
        <end position="428"/>
    </location>
</feature>
<keyword evidence="8" id="KW-0963">Cytoplasm</keyword>
<keyword evidence="12" id="KW-1185">Reference proteome</keyword>
<dbReference type="Pfam" id="PF13522">
    <property type="entry name" value="GATase_6"/>
    <property type="match status" value="1"/>
</dbReference>
<evidence type="ECO:0000256" key="7">
    <source>
        <dbReference type="ARBA" id="ARBA00022962"/>
    </source>
</evidence>
<dbReference type="NCBIfam" id="TIGR01135">
    <property type="entry name" value="glmS"/>
    <property type="match status" value="1"/>
</dbReference>
<dbReference type="PANTHER" id="PTHR10937">
    <property type="entry name" value="GLUCOSAMINE--FRUCTOSE-6-PHOSPHATE AMINOTRANSFERASE, ISOMERIZING"/>
    <property type="match status" value="1"/>
</dbReference>
<dbReference type="InterPro" id="IPR035490">
    <property type="entry name" value="GlmS/FrlB_SIS"/>
</dbReference>
<dbReference type="GO" id="GO:0046349">
    <property type="term" value="P:amino sugar biosynthetic process"/>
    <property type="evidence" value="ECO:0007669"/>
    <property type="project" value="UniProtKB-ARBA"/>
</dbReference>
<keyword evidence="6" id="KW-0677">Repeat</keyword>
<dbReference type="InterPro" id="IPR047084">
    <property type="entry name" value="GFAT_N"/>
</dbReference>
<dbReference type="FunFam" id="3.40.50.10490:FF:000002">
    <property type="entry name" value="Glutamine--fructose-6-phosphate aminotransferase [isomerizing]"/>
    <property type="match status" value="1"/>
</dbReference>
<proteinExistence type="inferred from homology"/>
<evidence type="ECO:0000259" key="10">
    <source>
        <dbReference type="PROSITE" id="PS51464"/>
    </source>
</evidence>
<dbReference type="AlphaFoldDB" id="A0A9X4MV74"/>
<dbReference type="GO" id="GO:0097367">
    <property type="term" value="F:carbohydrate derivative binding"/>
    <property type="evidence" value="ECO:0007669"/>
    <property type="project" value="InterPro"/>
</dbReference>
<keyword evidence="5 8" id="KW-0808">Transferase</keyword>
<organism evidence="11 12">
    <name type="scientific">Profundicola chukchiensis</name>
    <dbReference type="NCBI Taxonomy" id="2961959"/>
    <lineage>
        <taxon>Bacteria</taxon>
        <taxon>Pseudomonadati</taxon>
        <taxon>Bacteroidota</taxon>
        <taxon>Flavobacteriia</taxon>
        <taxon>Flavobacteriales</taxon>
        <taxon>Weeksellaceae</taxon>
        <taxon>Profundicola</taxon>
    </lineage>
</organism>
<dbReference type="CDD" id="cd05009">
    <property type="entry name" value="SIS_GlmS_GlmD_2"/>
    <property type="match status" value="1"/>
</dbReference>
<dbReference type="EMBL" id="JANCMU010000001">
    <property type="protein sequence ID" value="MDG4945428.1"/>
    <property type="molecule type" value="Genomic_DNA"/>
</dbReference>
<evidence type="ECO:0000256" key="1">
    <source>
        <dbReference type="ARBA" id="ARBA00001031"/>
    </source>
</evidence>
<accession>A0A9X4MV74</accession>
<evidence type="ECO:0000313" key="12">
    <source>
        <dbReference type="Proteomes" id="UP001152599"/>
    </source>
</evidence>
<dbReference type="InterPro" id="IPR035466">
    <property type="entry name" value="GlmS/AgaS_SIS"/>
</dbReference>
<feature type="domain" description="SIS" evidence="10">
    <location>
        <begin position="461"/>
        <end position="602"/>
    </location>
</feature>
<evidence type="ECO:0000256" key="8">
    <source>
        <dbReference type="HAMAP-Rule" id="MF_00164"/>
    </source>
</evidence>
<comment type="subcellular location">
    <subcellularLocation>
        <location evidence="8">Cytoplasm</location>
    </subcellularLocation>
</comment>
<protein>
    <recommendedName>
        <fullName evidence="3 8">Glutamine--fructose-6-phosphate aminotransferase [isomerizing]</fullName>
        <ecNumber evidence="2 8">2.6.1.16</ecNumber>
    </recommendedName>
    <alternativeName>
        <fullName evidence="8">D-fructose-6-phosphate amidotransferase</fullName>
    </alternativeName>
    <alternativeName>
        <fullName evidence="8">GFAT</fullName>
    </alternativeName>
    <alternativeName>
        <fullName evidence="8">Glucosamine-6-phosphate synthase</fullName>
    </alternativeName>
    <alternativeName>
        <fullName evidence="8">Hexosephosphate aminotransferase</fullName>
    </alternativeName>
    <alternativeName>
        <fullName evidence="8">L-glutamine--D-fructose-6-phosphate amidotransferase</fullName>
    </alternativeName>
</protein>
<dbReference type="FunFam" id="3.40.50.10490:FF:000001">
    <property type="entry name" value="Glutamine--fructose-6-phosphate aminotransferase [isomerizing]"/>
    <property type="match status" value="1"/>
</dbReference>
<evidence type="ECO:0000256" key="3">
    <source>
        <dbReference type="ARBA" id="ARBA00016090"/>
    </source>
</evidence>
<dbReference type="NCBIfam" id="NF001484">
    <property type="entry name" value="PRK00331.1"/>
    <property type="match status" value="1"/>
</dbReference>
<dbReference type="SUPFAM" id="SSF53697">
    <property type="entry name" value="SIS domain"/>
    <property type="match status" value="1"/>
</dbReference>
<dbReference type="GO" id="GO:0004360">
    <property type="term" value="F:glutamine-fructose-6-phosphate transaminase (isomerizing) activity"/>
    <property type="evidence" value="ECO:0007669"/>
    <property type="project" value="UniProtKB-UniRule"/>
</dbReference>
<dbReference type="Pfam" id="PF01380">
    <property type="entry name" value="SIS"/>
    <property type="match status" value="2"/>
</dbReference>
<gene>
    <name evidence="8 11" type="primary">glmS</name>
    <name evidence="11" type="ORF">NMK71_03295</name>
</gene>
<keyword evidence="7" id="KW-0315">Glutamine amidotransferase</keyword>
<sequence>MSGIIGYIGKGEAFPVLLHGLNRFEFRGYDSVGTGTISNGEFEFHKHAGKLKDLKEKLGDNTPKGHIGIAHSRWATHGISNELNSHPHVSNSGKLAIVHKGIVENYASLKEKLVEEGYKFHTETDTEVLINWIEHIQKEGDLNLLEAIQVAMNQVVGAYSLIVIDKEENAMYAVRKGAQLVIGVDKDAYVVATDSAPLSTLTDEVIYMEEKDVYRLAHGEEIKVLNLDNITKTPIIEKLEEALETIEKDGYDHFMLKEIYEQPQMIIDSFRGRMNASEGWVRLGGVNEYRNKLNKAKRIIFGACGTSWHAALVGEYLIEELARIPVEVEYASEFRYRNPIIDGDDVFVAISQSGETADTIAAIELAKENQALIYGICNSVGSTISKMSHAGSYTHAGQEIGIASTKAFTTQVVILTLMALQLADYKGNLSKTQLNATLFELEQIPEKVRKILKLDDEIKAIAKEYHQANNFLFLGRGACYPIALEGALKLKEISYIHAEGYPAAEMKHGPIALIDENMPVVVVANNDSAYEKIVSNIQEVKARKGKVIAIVNEGDTVIKGIADHVIEIPATLEIFAPLVSVVPLQLLAYHIAVWRGADVDNPRNLTKSVTVE</sequence>
<dbReference type="GO" id="GO:0005975">
    <property type="term" value="P:carbohydrate metabolic process"/>
    <property type="evidence" value="ECO:0007669"/>
    <property type="project" value="UniProtKB-UniRule"/>
</dbReference>
<dbReference type="RefSeq" id="WP_304420044.1">
    <property type="nucleotide sequence ID" value="NZ_JANCMU010000001.1"/>
</dbReference>
<dbReference type="Gene3D" id="3.40.50.10490">
    <property type="entry name" value="Glucose-6-phosphate isomerase like protein, domain 1"/>
    <property type="match status" value="2"/>
</dbReference>
<evidence type="ECO:0000256" key="4">
    <source>
        <dbReference type="ARBA" id="ARBA00022576"/>
    </source>
</evidence>
<dbReference type="SUPFAM" id="SSF56235">
    <property type="entry name" value="N-terminal nucleophile aminohydrolases (Ntn hydrolases)"/>
    <property type="match status" value="1"/>
</dbReference>
<dbReference type="InterPro" id="IPR017932">
    <property type="entry name" value="GATase_2_dom"/>
</dbReference>
<comment type="function">
    <text evidence="8">Catalyzes the first step in hexosamine metabolism, converting fructose-6P into glucosamine-6P using glutamine as a nitrogen source.</text>
</comment>
<dbReference type="PROSITE" id="PS51464">
    <property type="entry name" value="SIS"/>
    <property type="match status" value="2"/>
</dbReference>
<dbReference type="GO" id="GO:0006047">
    <property type="term" value="P:UDP-N-acetylglucosamine metabolic process"/>
    <property type="evidence" value="ECO:0007669"/>
    <property type="project" value="TreeGrafter"/>
</dbReference>
<dbReference type="PANTHER" id="PTHR10937:SF0">
    <property type="entry name" value="GLUTAMINE--FRUCTOSE-6-PHOSPHATE TRANSAMINASE (ISOMERIZING)"/>
    <property type="match status" value="1"/>
</dbReference>
<dbReference type="GO" id="GO:0006002">
    <property type="term" value="P:fructose 6-phosphate metabolic process"/>
    <property type="evidence" value="ECO:0007669"/>
    <property type="project" value="TreeGrafter"/>
</dbReference>
<evidence type="ECO:0000256" key="5">
    <source>
        <dbReference type="ARBA" id="ARBA00022679"/>
    </source>
</evidence>
<dbReference type="CDD" id="cd05008">
    <property type="entry name" value="SIS_GlmS_GlmD_1"/>
    <property type="match status" value="1"/>
</dbReference>
<dbReference type="CDD" id="cd00714">
    <property type="entry name" value="GFAT"/>
    <property type="match status" value="1"/>
</dbReference>
<dbReference type="InterPro" id="IPR029055">
    <property type="entry name" value="Ntn_hydrolases_N"/>
</dbReference>
<comment type="catalytic activity">
    <reaction evidence="1 8">
        <text>D-fructose 6-phosphate + L-glutamine = D-glucosamine 6-phosphate + L-glutamate</text>
        <dbReference type="Rhea" id="RHEA:13237"/>
        <dbReference type="ChEBI" id="CHEBI:29985"/>
        <dbReference type="ChEBI" id="CHEBI:58359"/>
        <dbReference type="ChEBI" id="CHEBI:58725"/>
        <dbReference type="ChEBI" id="CHEBI:61527"/>
        <dbReference type="EC" id="2.6.1.16"/>
    </reaction>
</comment>
<evidence type="ECO:0000313" key="11">
    <source>
        <dbReference type="EMBL" id="MDG4945428.1"/>
    </source>
</evidence>
<dbReference type="InterPro" id="IPR005855">
    <property type="entry name" value="GFAT"/>
</dbReference>
<dbReference type="InterPro" id="IPR001347">
    <property type="entry name" value="SIS_dom"/>
</dbReference>
<dbReference type="Proteomes" id="UP001152599">
    <property type="component" value="Unassembled WGS sequence"/>
</dbReference>
<name>A0A9X4MV74_9FLAO</name>
<dbReference type="GO" id="GO:0006487">
    <property type="term" value="P:protein N-linked glycosylation"/>
    <property type="evidence" value="ECO:0007669"/>
    <property type="project" value="TreeGrafter"/>
</dbReference>
<dbReference type="InterPro" id="IPR046348">
    <property type="entry name" value="SIS_dom_sf"/>
</dbReference>
<comment type="subunit">
    <text evidence="8">Homodimer.</text>
</comment>
<evidence type="ECO:0000256" key="6">
    <source>
        <dbReference type="ARBA" id="ARBA00022737"/>
    </source>
</evidence>
<comment type="caution">
    <text evidence="8">Lacks conserved residue(s) required for the propagation of feature annotation.</text>
</comment>
<evidence type="ECO:0000256" key="2">
    <source>
        <dbReference type="ARBA" id="ARBA00012916"/>
    </source>
</evidence>
<feature type="domain" description="Glutamine amidotransferase type-2" evidence="9">
    <location>
        <begin position="2"/>
        <end position="219"/>
    </location>
</feature>
<evidence type="ECO:0000259" key="9">
    <source>
        <dbReference type="PROSITE" id="PS51278"/>
    </source>
</evidence>
<dbReference type="GO" id="GO:0005829">
    <property type="term" value="C:cytosol"/>
    <property type="evidence" value="ECO:0007669"/>
    <property type="project" value="TreeGrafter"/>
</dbReference>